<reference evidence="1 2" key="2">
    <citation type="journal article" date="2017" name="Front. Plant Sci.">
        <title>Gene Classification and Mining of Molecular Markers Useful in Red Clover (Trifolium pratense) Breeding.</title>
        <authorList>
            <person name="Istvanek J."/>
            <person name="Dluhosova J."/>
            <person name="Dluhos P."/>
            <person name="Patkova L."/>
            <person name="Nedelnik J."/>
            <person name="Repkova J."/>
        </authorList>
    </citation>
    <scope>NUCLEOTIDE SEQUENCE [LARGE SCALE GENOMIC DNA]</scope>
    <source>
        <strain evidence="2">cv. Tatra</strain>
        <tissue evidence="1">Young leaves</tissue>
    </source>
</reference>
<dbReference type="Proteomes" id="UP000236291">
    <property type="component" value="Unassembled WGS sequence"/>
</dbReference>
<accession>A0A2K3KPL5</accession>
<protein>
    <submittedName>
        <fullName evidence="1">Uncharacterized protein</fullName>
    </submittedName>
</protein>
<dbReference type="EMBL" id="ASHM01104492">
    <property type="protein sequence ID" value="PNX68230.1"/>
    <property type="molecule type" value="Genomic_DNA"/>
</dbReference>
<proteinExistence type="predicted"/>
<sequence>VIKVLPLSHNKSLCSMNVWGKRSYLSLFPSKHNPSLNSQLQCTQDISRSRVRFDGSTVENEELCVEKTNRIGGKDDAKGKFVMIT</sequence>
<evidence type="ECO:0000313" key="1">
    <source>
        <dbReference type="EMBL" id="PNX68230.1"/>
    </source>
</evidence>
<comment type="caution">
    <text evidence="1">The sequence shown here is derived from an EMBL/GenBank/DDBJ whole genome shotgun (WGS) entry which is preliminary data.</text>
</comment>
<reference evidence="1 2" key="1">
    <citation type="journal article" date="2014" name="Am. J. Bot.">
        <title>Genome assembly and annotation for red clover (Trifolium pratense; Fabaceae).</title>
        <authorList>
            <person name="Istvanek J."/>
            <person name="Jaros M."/>
            <person name="Krenek A."/>
            <person name="Repkova J."/>
        </authorList>
    </citation>
    <scope>NUCLEOTIDE SEQUENCE [LARGE SCALE GENOMIC DNA]</scope>
    <source>
        <strain evidence="2">cv. Tatra</strain>
        <tissue evidence="1">Young leaves</tissue>
    </source>
</reference>
<organism evidence="1 2">
    <name type="scientific">Trifolium pratense</name>
    <name type="common">Red clover</name>
    <dbReference type="NCBI Taxonomy" id="57577"/>
    <lineage>
        <taxon>Eukaryota</taxon>
        <taxon>Viridiplantae</taxon>
        <taxon>Streptophyta</taxon>
        <taxon>Embryophyta</taxon>
        <taxon>Tracheophyta</taxon>
        <taxon>Spermatophyta</taxon>
        <taxon>Magnoliopsida</taxon>
        <taxon>eudicotyledons</taxon>
        <taxon>Gunneridae</taxon>
        <taxon>Pentapetalae</taxon>
        <taxon>rosids</taxon>
        <taxon>fabids</taxon>
        <taxon>Fabales</taxon>
        <taxon>Fabaceae</taxon>
        <taxon>Papilionoideae</taxon>
        <taxon>50 kb inversion clade</taxon>
        <taxon>NPAAA clade</taxon>
        <taxon>Hologalegina</taxon>
        <taxon>IRL clade</taxon>
        <taxon>Trifolieae</taxon>
        <taxon>Trifolium</taxon>
    </lineage>
</organism>
<feature type="non-terminal residue" evidence="1">
    <location>
        <position position="1"/>
    </location>
</feature>
<name>A0A2K3KPL5_TRIPR</name>
<gene>
    <name evidence="1" type="ORF">L195_g056051</name>
</gene>
<evidence type="ECO:0000313" key="2">
    <source>
        <dbReference type="Proteomes" id="UP000236291"/>
    </source>
</evidence>
<dbReference type="AlphaFoldDB" id="A0A2K3KPL5"/>